<dbReference type="RefSeq" id="WP_379690467.1">
    <property type="nucleotide sequence ID" value="NZ_JBHMEX010000042.1"/>
</dbReference>
<dbReference type="Proteomes" id="UP001589589">
    <property type="component" value="Unassembled WGS sequence"/>
</dbReference>
<dbReference type="EMBL" id="JBHMEX010000042">
    <property type="protein sequence ID" value="MFB9064864.1"/>
    <property type="molecule type" value="Genomic_DNA"/>
</dbReference>
<accession>A0ABV5FMU5</accession>
<proteinExistence type="predicted"/>
<comment type="caution">
    <text evidence="1">The sequence shown here is derived from an EMBL/GenBank/DDBJ whole genome shotgun (WGS) entry which is preliminary data.</text>
</comment>
<evidence type="ECO:0008006" key="3">
    <source>
        <dbReference type="Google" id="ProtNLM"/>
    </source>
</evidence>
<keyword evidence="2" id="KW-1185">Reference proteome</keyword>
<evidence type="ECO:0000313" key="2">
    <source>
        <dbReference type="Proteomes" id="UP001589589"/>
    </source>
</evidence>
<sequence length="86" mass="9446">NFDQNIGNWNVSNVINFKDFMTTKTPTTFSAVNLDALYNGWSSRVLKPNLEIDFGSSKYTSGSAPARAIITSVPNNWVIKDGGQTT</sequence>
<gene>
    <name evidence="1" type="ORF">ACFFUQ_12600</name>
</gene>
<name>A0ABV5FMU5_9FLAO</name>
<feature type="non-terminal residue" evidence="1">
    <location>
        <position position="1"/>
    </location>
</feature>
<organism evidence="1 2">
    <name type="scientific">Flavobacterium branchiarum</name>
    <dbReference type="NCBI Taxonomy" id="1114870"/>
    <lineage>
        <taxon>Bacteria</taxon>
        <taxon>Pseudomonadati</taxon>
        <taxon>Bacteroidota</taxon>
        <taxon>Flavobacteriia</taxon>
        <taxon>Flavobacteriales</taxon>
        <taxon>Flavobacteriaceae</taxon>
        <taxon>Flavobacterium</taxon>
    </lineage>
</organism>
<evidence type="ECO:0000313" key="1">
    <source>
        <dbReference type="EMBL" id="MFB9064864.1"/>
    </source>
</evidence>
<reference evidence="1 2" key="1">
    <citation type="submission" date="2024-09" db="EMBL/GenBank/DDBJ databases">
        <authorList>
            <person name="Sun Q."/>
            <person name="Mori K."/>
        </authorList>
    </citation>
    <scope>NUCLEOTIDE SEQUENCE [LARGE SCALE GENOMIC DNA]</scope>
    <source>
        <strain evidence="1 2">CECT 7908</strain>
    </source>
</reference>
<protein>
    <recommendedName>
        <fullName evidence="3">BspA family leucine-rich repeat surface protein</fullName>
    </recommendedName>
</protein>